<dbReference type="SMART" id="SM00487">
    <property type="entry name" value="DEXDc"/>
    <property type="match status" value="1"/>
</dbReference>
<feature type="domain" description="Helicase ATP-binding" evidence="6">
    <location>
        <begin position="351"/>
        <end position="499"/>
    </location>
</feature>
<evidence type="ECO:0000256" key="1">
    <source>
        <dbReference type="ARBA" id="ARBA00022741"/>
    </source>
</evidence>
<dbReference type="PROSITE" id="PS51194">
    <property type="entry name" value="HELICASE_CTER"/>
    <property type="match status" value="1"/>
</dbReference>
<gene>
    <name evidence="8" type="ORF">CARN6_1707</name>
</gene>
<keyword evidence="1" id="KW-0547">Nucleotide-binding</keyword>
<evidence type="ECO:0000313" key="8">
    <source>
        <dbReference type="EMBL" id="CBI08256.1"/>
    </source>
</evidence>
<evidence type="ECO:0000256" key="5">
    <source>
        <dbReference type="SAM" id="MobiDB-lite"/>
    </source>
</evidence>
<protein>
    <submittedName>
        <fullName evidence="8">Uncharacterized protein</fullName>
    </submittedName>
</protein>
<comment type="caution">
    <text evidence="8">The sequence shown here is derived from an EMBL/GenBank/DDBJ whole genome shotgun (WGS) entry which is preliminary data.</text>
</comment>
<feature type="region of interest" description="Disordered" evidence="5">
    <location>
        <begin position="89"/>
        <end position="120"/>
    </location>
</feature>
<dbReference type="InterPro" id="IPR001650">
    <property type="entry name" value="Helicase_C-like"/>
</dbReference>
<dbReference type="InterPro" id="IPR050699">
    <property type="entry name" value="RNA-DNA_Helicase"/>
</dbReference>
<proteinExistence type="predicted"/>
<dbReference type="GO" id="GO:0005524">
    <property type="term" value="F:ATP binding"/>
    <property type="evidence" value="ECO:0007669"/>
    <property type="project" value="UniProtKB-KW"/>
</dbReference>
<dbReference type="GO" id="GO:0004386">
    <property type="term" value="F:helicase activity"/>
    <property type="evidence" value="ECO:0007669"/>
    <property type="project" value="UniProtKB-KW"/>
</dbReference>
<organism evidence="8">
    <name type="scientific">mine drainage metagenome</name>
    <dbReference type="NCBI Taxonomy" id="410659"/>
    <lineage>
        <taxon>unclassified sequences</taxon>
        <taxon>metagenomes</taxon>
        <taxon>ecological metagenomes</taxon>
    </lineage>
</organism>
<dbReference type="InterPro" id="IPR014001">
    <property type="entry name" value="Helicase_ATP-bd"/>
</dbReference>
<dbReference type="Pfam" id="PF12513">
    <property type="entry name" value="SUV3_C"/>
    <property type="match status" value="1"/>
</dbReference>
<reference evidence="8" key="1">
    <citation type="submission" date="2009-10" db="EMBL/GenBank/DDBJ databases">
        <title>Diversity of trophic interactions inside an arsenic-rich microbial ecosystem.</title>
        <authorList>
            <person name="Bertin P.N."/>
            <person name="Heinrich-Salmeron A."/>
            <person name="Pelletier E."/>
            <person name="Goulhen-Chollet F."/>
            <person name="Arsene-Ploetze F."/>
            <person name="Gallien S."/>
            <person name="Calteau A."/>
            <person name="Vallenet D."/>
            <person name="Casiot C."/>
            <person name="Chane-Woon-Ming B."/>
            <person name="Giloteaux L."/>
            <person name="Barakat M."/>
            <person name="Bonnefoy V."/>
            <person name="Bruneel O."/>
            <person name="Chandler M."/>
            <person name="Cleiss J."/>
            <person name="Duran R."/>
            <person name="Elbaz-Poulichet F."/>
            <person name="Fonknechten N."/>
            <person name="Lauga B."/>
            <person name="Mornico D."/>
            <person name="Ortet P."/>
            <person name="Schaeffer C."/>
            <person name="Siguier P."/>
            <person name="Alexander Thil Smith A."/>
            <person name="Van Dorsselaer A."/>
            <person name="Weissenbach J."/>
            <person name="Medigue C."/>
            <person name="Le Paslier D."/>
        </authorList>
    </citation>
    <scope>NUCLEOTIDE SEQUENCE</scope>
</reference>
<feature type="domain" description="Helicase C-terminal" evidence="7">
    <location>
        <begin position="508"/>
        <end position="660"/>
    </location>
</feature>
<dbReference type="Pfam" id="PF22527">
    <property type="entry name" value="DEXQc_Suv3"/>
    <property type="match status" value="1"/>
</dbReference>
<dbReference type="AlphaFoldDB" id="E6QLY5"/>
<evidence type="ECO:0000256" key="2">
    <source>
        <dbReference type="ARBA" id="ARBA00022801"/>
    </source>
</evidence>
<dbReference type="Gene3D" id="1.20.272.40">
    <property type="match status" value="1"/>
</dbReference>
<feature type="compositionally biased region" description="Basic and acidic residues" evidence="5">
    <location>
        <begin position="94"/>
        <end position="120"/>
    </location>
</feature>
<accession>E6QLY5</accession>
<dbReference type="SUPFAM" id="SSF52540">
    <property type="entry name" value="P-loop containing nucleoside triphosphate hydrolases"/>
    <property type="match status" value="1"/>
</dbReference>
<name>E6QLY5_9ZZZZ</name>
<dbReference type="Pfam" id="PF00271">
    <property type="entry name" value="Helicase_C"/>
    <property type="match status" value="1"/>
</dbReference>
<dbReference type="InterPro" id="IPR027417">
    <property type="entry name" value="P-loop_NTPase"/>
</dbReference>
<keyword evidence="2" id="KW-0378">Hydrolase</keyword>
<dbReference type="Gene3D" id="1.20.58.1080">
    <property type="match status" value="1"/>
</dbReference>
<evidence type="ECO:0000256" key="3">
    <source>
        <dbReference type="ARBA" id="ARBA00022806"/>
    </source>
</evidence>
<evidence type="ECO:0000259" key="7">
    <source>
        <dbReference type="PROSITE" id="PS51194"/>
    </source>
</evidence>
<evidence type="ECO:0000256" key="4">
    <source>
        <dbReference type="ARBA" id="ARBA00022840"/>
    </source>
</evidence>
<dbReference type="GO" id="GO:0016787">
    <property type="term" value="F:hydrolase activity"/>
    <property type="evidence" value="ECO:0007669"/>
    <property type="project" value="UniProtKB-KW"/>
</dbReference>
<dbReference type="SMART" id="SM00490">
    <property type="entry name" value="HELICc"/>
    <property type="match status" value="1"/>
</dbReference>
<keyword evidence="3" id="KW-0347">Helicase</keyword>
<evidence type="ECO:0000259" key="6">
    <source>
        <dbReference type="PROSITE" id="PS51192"/>
    </source>
</evidence>
<dbReference type="EMBL" id="CABQ01000199">
    <property type="protein sequence ID" value="CBI08256.1"/>
    <property type="molecule type" value="Genomic_DNA"/>
</dbReference>
<dbReference type="PROSITE" id="PS51192">
    <property type="entry name" value="HELICASE_ATP_BIND_1"/>
    <property type="match status" value="1"/>
</dbReference>
<keyword evidence="4" id="KW-0067">ATP-binding</keyword>
<dbReference type="PANTHER" id="PTHR12131">
    <property type="entry name" value="ATP-DEPENDENT RNA AND DNA HELICASE"/>
    <property type="match status" value="1"/>
</dbReference>
<dbReference type="PANTHER" id="PTHR12131:SF1">
    <property type="entry name" value="ATP-DEPENDENT RNA HELICASE SUPV3L1, MITOCHONDRIAL-RELATED"/>
    <property type="match status" value="1"/>
</dbReference>
<sequence>MGFVRPDGTRAPPKKKILVRIATKLRPNLFSSGYSEDSAEAIASWLWAHGEITDPSQSIKAKKVAYAAESLGIINLKKEQPDEWARLQQARTQKKADARAREETRLQEKVQREKLDADNRRQQAAERLQAQQAKDLEALANRAATWPKRGRARLRAIVALSAAEMALLLKASIITAKEMEKAQQAQKTSVLITNAAELLGVRTDDVNRWDEDGRLPYAHDVHLRMHGKWIWGRAWMMDDIDHASQHVLAWLTDDLARKRIRPTPRMQQQIAHIQARTANYRPSKEQEQRALKKAADEQEQKTRIAEQQEKFRMVYREKQAQEQKLQKIRERQIASVLTLASDRHWSRIFPNPQLGARHLDAYLGPTNSGKTYQALQALKSLKPHERGVYLAPLRLLAIEVCEELRSQGVAVSLITGEERDIDPQARVICSTIEMLDANQHYTVGVIDEMQMISDSQRGWAWTQALFEMSADRLFVLGSPSVEALLKDFAETTGDILTLHRTQRFTPLKMRPQPIPPKSVTKGTIFVVFSRNSVIRWGEYFRGNGHSVAQIYGAMPPEVRREEARRFRVGEADILVATDAVAMGLNLPAHTVVIGEGEKYNGQTSTAVPKPLVRQIAGRAGRYGHHDAGFAAGSDSVIHRHMQSALNGQDEQFTFPLPNVAPTRGWVANAMELAPETSVRDLLMAWQQTVKGSRWFRCVDLSDMLEKSHILDGIEGSGRLPMAERLQILTAPVDVRAGQMHHFRSMVTGILENRPLMSPVSGSGPHARSEDLESAYKHLSLYCWFHYRYPQAFPEIGKATAERTRCVNQLIAHIRQGLKRHCKTCGKVLPAKGAFGICESCYQAQRRQRRWDSDDDF</sequence>
<dbReference type="Gene3D" id="3.40.50.300">
    <property type="entry name" value="P-loop containing nucleotide triphosphate hydrolases"/>
    <property type="match status" value="2"/>
</dbReference>
<dbReference type="InterPro" id="IPR022192">
    <property type="entry name" value="SUV3_C"/>
</dbReference>
<dbReference type="InterPro" id="IPR055206">
    <property type="entry name" value="DEXQc_SUV3"/>
</dbReference>